<dbReference type="InterPro" id="IPR004027">
    <property type="entry name" value="SEC_C_motif"/>
</dbReference>
<name>A0ABN0XJB8_9LACT</name>
<evidence type="ECO:0000313" key="2">
    <source>
        <dbReference type="Proteomes" id="UP001501166"/>
    </source>
</evidence>
<dbReference type="Pfam" id="PF02810">
    <property type="entry name" value="SEC-C"/>
    <property type="match status" value="1"/>
</dbReference>
<dbReference type="EMBL" id="BAAACW010000110">
    <property type="protein sequence ID" value="GAA0365724.1"/>
    <property type="molecule type" value="Genomic_DNA"/>
</dbReference>
<dbReference type="PANTHER" id="PTHR33747">
    <property type="entry name" value="UPF0225 PROTEIN SCO1677"/>
    <property type="match status" value="1"/>
</dbReference>
<dbReference type="PANTHER" id="PTHR33747:SF1">
    <property type="entry name" value="ADENYLATE CYCLASE-ASSOCIATED CAP C-TERMINAL DOMAIN-CONTAINING PROTEIN"/>
    <property type="match status" value="1"/>
</dbReference>
<reference evidence="1 2" key="1">
    <citation type="journal article" date="2019" name="Int. J. Syst. Evol. Microbiol.">
        <title>The Global Catalogue of Microorganisms (GCM) 10K type strain sequencing project: providing services to taxonomists for standard genome sequencing and annotation.</title>
        <authorList>
            <consortium name="The Broad Institute Genomics Platform"/>
            <consortium name="The Broad Institute Genome Sequencing Center for Infectious Disease"/>
            <person name="Wu L."/>
            <person name="Ma J."/>
        </authorList>
    </citation>
    <scope>NUCLEOTIDE SEQUENCE [LARGE SCALE GENOMIC DNA]</scope>
    <source>
        <strain evidence="1 2">JCM 12662</strain>
    </source>
</reference>
<protein>
    <recommendedName>
        <fullName evidence="3">SEC-C motif-containing protein</fullName>
    </recommendedName>
</protein>
<dbReference type="Pfam" id="PF06685">
    <property type="entry name" value="DUF1186"/>
    <property type="match status" value="1"/>
</dbReference>
<proteinExistence type="predicted"/>
<dbReference type="InterPro" id="IPR010602">
    <property type="entry name" value="DUF1186"/>
</dbReference>
<dbReference type="RefSeq" id="WP_425541701.1">
    <property type="nucleotide sequence ID" value="NZ_BAAACW010000110.1"/>
</dbReference>
<comment type="caution">
    <text evidence="1">The sequence shown here is derived from an EMBL/GenBank/DDBJ whole genome shotgun (WGS) entry which is preliminary data.</text>
</comment>
<evidence type="ECO:0008006" key="3">
    <source>
        <dbReference type="Google" id="ProtNLM"/>
    </source>
</evidence>
<dbReference type="SUPFAM" id="SSF103642">
    <property type="entry name" value="Sec-C motif"/>
    <property type="match status" value="1"/>
</dbReference>
<accession>A0ABN0XJB8</accession>
<dbReference type="Proteomes" id="UP001501166">
    <property type="component" value="Unassembled WGS sequence"/>
</dbReference>
<evidence type="ECO:0000313" key="1">
    <source>
        <dbReference type="EMBL" id="GAA0365724.1"/>
    </source>
</evidence>
<gene>
    <name evidence="1" type="ORF">GCM10008932_17390</name>
</gene>
<keyword evidence="2" id="KW-1185">Reference proteome</keyword>
<sequence length="436" mass="51635">MEKVIKELRYFNEQFPQSALEKAIANKEETTQILLKELDHLIENPRMITEDYMLHIYALFLLAQFREKEAFSKICELVSVSSEQADFMLGDIITEDLSSILYSTFDGDFNTLKSVIEDPVADVYVRGAALDVYGKLYSDGEVSKEEVITYLRKLMSNPYDRETDLANMMQGLVIDRHIFELIDDIQHLYDEGRIDEGIVGYYDSFIDFMYSYSYNRESVFYLDDSIKEMRKWGMFEQANTNPQKDEKDFEKLLKKLNKNDQTVTKTSKVGRNDPCPCGSGKKYKKCCLNKETSSEIKHQEYIEVQKKWLRDYPTTEGERNDYEVRITDSFDEEAIAIDRLVYLALHYRPSPIWEKRDREKEERIKLSYLIEAFTLFESKCEKEAIHSFDEYDNQHKIHYRSKEWIETLDTLIKRYDVTSNQEQLIEKLDWTIESFV</sequence>
<organism evidence="1 2">
    <name type="scientific">Alkalibacterium iburiense</name>
    <dbReference type="NCBI Taxonomy" id="290589"/>
    <lineage>
        <taxon>Bacteria</taxon>
        <taxon>Bacillati</taxon>
        <taxon>Bacillota</taxon>
        <taxon>Bacilli</taxon>
        <taxon>Lactobacillales</taxon>
        <taxon>Carnobacteriaceae</taxon>
        <taxon>Alkalibacterium</taxon>
    </lineage>
</organism>
<dbReference type="Gene3D" id="3.10.450.50">
    <property type="match status" value="1"/>
</dbReference>